<sequence>MEGHLMNGYEASLSAVADGVHAWVQPDGSWWMNNAGVIETADGVILVDTCATETRTRSLLDAVDSVTRSGPIVAAINTHAHGDHTYGNSLLPQQTMIIGHEHTRTGMCEDTLLEACPPIWSPMPSWGKVTLRPPLLTTDDRLTLHHGGLRIEVLHPGYPAHTAGDLVVWLPDQRVLFTGDLLFHQVTPLILSGELEGALRALDWIAQFDPAHVVPGHGPVIDADALPGVLESHRRYYEFVRNSADNGRSEGLPPLAVARRVSLDEFAGLPDAERIVLNLHRAYADRTGQAIDIQQAWSDVITLNGGPMATHV</sequence>
<reference evidence="2 3" key="1">
    <citation type="journal article" date="2019" name="Int. J. Syst. Evol. Microbiol.">
        <title>Streptomyces cadmiisoli sp. nov., a novel actinomycete isolated from cadmium-contaminated soil.</title>
        <authorList>
            <person name="Li K."/>
            <person name="Tang X."/>
            <person name="Zhao J."/>
            <person name="Guo Y."/>
            <person name="Tang Y."/>
            <person name="Gao J."/>
        </authorList>
    </citation>
    <scope>NUCLEOTIDE SEQUENCE [LARGE SCALE GENOMIC DNA]</scope>
    <source>
        <strain evidence="2 3">ZFG47</strain>
    </source>
</reference>
<evidence type="ECO:0000259" key="1">
    <source>
        <dbReference type="SMART" id="SM00849"/>
    </source>
</evidence>
<dbReference type="EMBL" id="CP030073">
    <property type="protein sequence ID" value="AWW35644.1"/>
    <property type="molecule type" value="Genomic_DNA"/>
</dbReference>
<dbReference type="Proteomes" id="UP000249616">
    <property type="component" value="Chromosome"/>
</dbReference>
<organism evidence="2 3">
    <name type="scientific">Streptomyces cadmiisoli</name>
    <dbReference type="NCBI Taxonomy" id="2184053"/>
    <lineage>
        <taxon>Bacteria</taxon>
        <taxon>Bacillati</taxon>
        <taxon>Actinomycetota</taxon>
        <taxon>Actinomycetes</taxon>
        <taxon>Kitasatosporales</taxon>
        <taxon>Streptomycetaceae</taxon>
        <taxon>Streptomyces</taxon>
        <taxon>Streptomyces aurantiacus group</taxon>
    </lineage>
</organism>
<evidence type="ECO:0000313" key="3">
    <source>
        <dbReference type="Proteomes" id="UP000249616"/>
    </source>
</evidence>
<dbReference type="KEGG" id="scad:DN051_02340"/>
<keyword evidence="2" id="KW-0378">Hydrolase</keyword>
<dbReference type="PANTHER" id="PTHR42951:SF4">
    <property type="entry name" value="ACYL-COENZYME A THIOESTERASE MBLAC2"/>
    <property type="match status" value="1"/>
</dbReference>
<dbReference type="SMART" id="SM00849">
    <property type="entry name" value="Lactamase_B"/>
    <property type="match status" value="1"/>
</dbReference>
<dbReference type="GO" id="GO:0016787">
    <property type="term" value="F:hydrolase activity"/>
    <property type="evidence" value="ECO:0007669"/>
    <property type="project" value="UniProtKB-KW"/>
</dbReference>
<protein>
    <submittedName>
        <fullName evidence="2">MBL fold metallo-hydrolase</fullName>
    </submittedName>
</protein>
<dbReference type="InterPro" id="IPR001279">
    <property type="entry name" value="Metallo-B-lactamas"/>
</dbReference>
<dbReference type="AlphaFoldDB" id="A0A2Z4ISA9"/>
<gene>
    <name evidence="2" type="ORF">DN051_02340</name>
</gene>
<dbReference type="PANTHER" id="PTHR42951">
    <property type="entry name" value="METALLO-BETA-LACTAMASE DOMAIN-CONTAINING"/>
    <property type="match status" value="1"/>
</dbReference>
<evidence type="ECO:0000313" key="2">
    <source>
        <dbReference type="EMBL" id="AWW35644.1"/>
    </source>
</evidence>
<accession>A0A2Z4ISA9</accession>
<keyword evidence="3" id="KW-1185">Reference proteome</keyword>
<dbReference type="InterPro" id="IPR036866">
    <property type="entry name" value="RibonucZ/Hydroxyglut_hydro"/>
</dbReference>
<name>A0A2Z4ISA9_9ACTN</name>
<dbReference type="InterPro" id="IPR050855">
    <property type="entry name" value="NDM-1-like"/>
</dbReference>
<dbReference type="Gene3D" id="3.60.15.10">
    <property type="entry name" value="Ribonuclease Z/Hydroxyacylglutathione hydrolase-like"/>
    <property type="match status" value="1"/>
</dbReference>
<dbReference type="CDD" id="cd16282">
    <property type="entry name" value="metallo-hydrolase-like_MBL-fold"/>
    <property type="match status" value="1"/>
</dbReference>
<feature type="domain" description="Metallo-beta-lactamase" evidence="1">
    <location>
        <begin position="32"/>
        <end position="217"/>
    </location>
</feature>
<proteinExistence type="predicted"/>
<dbReference type="Pfam" id="PF00753">
    <property type="entry name" value="Lactamase_B"/>
    <property type="match status" value="1"/>
</dbReference>
<dbReference type="SUPFAM" id="SSF56281">
    <property type="entry name" value="Metallo-hydrolase/oxidoreductase"/>
    <property type="match status" value="1"/>
</dbReference>